<sequence length="207" mass="21476">MDARDLGYIAGSIKPQLRNPSLWPIVKDVLYGNTAALENALDSGLNPNVVVEKGNGNVESLLDMAISAGQRGTIKALIAHGAAVNLNQYDLGKYGTGTQDATYVEPLVEAATAGEDDVVKYLLENGANINQGNNLIGDTQTALTAAAAGGNVSTVYLLLANGADINTALDANGYVPQNLIQAAKRKPVYAAVVKLLVNYGARVPPGS</sequence>
<name>T1CPJ1_9ZZZZ</name>
<dbReference type="InterPro" id="IPR036770">
    <property type="entry name" value="Ankyrin_rpt-contain_sf"/>
</dbReference>
<keyword evidence="1" id="KW-0677">Repeat</keyword>
<dbReference type="PROSITE" id="PS50088">
    <property type="entry name" value="ANK_REPEAT"/>
    <property type="match status" value="2"/>
</dbReference>
<dbReference type="EMBL" id="AUZX01004381">
    <property type="protein sequence ID" value="EQD70980.1"/>
    <property type="molecule type" value="Genomic_DNA"/>
</dbReference>
<evidence type="ECO:0000313" key="3">
    <source>
        <dbReference type="EMBL" id="EQD70980.1"/>
    </source>
</evidence>
<dbReference type="PROSITE" id="PS50297">
    <property type="entry name" value="ANK_REP_REGION"/>
    <property type="match status" value="2"/>
</dbReference>
<dbReference type="AlphaFoldDB" id="T1CPJ1"/>
<reference evidence="3" key="1">
    <citation type="submission" date="2013-08" db="EMBL/GenBank/DDBJ databases">
        <authorList>
            <person name="Mendez C."/>
            <person name="Richter M."/>
            <person name="Ferrer M."/>
            <person name="Sanchez J."/>
        </authorList>
    </citation>
    <scope>NUCLEOTIDE SEQUENCE</scope>
</reference>
<organism evidence="3">
    <name type="scientific">mine drainage metagenome</name>
    <dbReference type="NCBI Taxonomy" id="410659"/>
    <lineage>
        <taxon>unclassified sequences</taxon>
        <taxon>metagenomes</taxon>
        <taxon>ecological metagenomes</taxon>
    </lineage>
</organism>
<comment type="caution">
    <text evidence="3">The sequence shown here is derived from an EMBL/GenBank/DDBJ whole genome shotgun (WGS) entry which is preliminary data.</text>
</comment>
<gene>
    <name evidence="3" type="ORF">B1A_06021</name>
</gene>
<accession>T1CPJ1</accession>
<dbReference type="SMART" id="SM00248">
    <property type="entry name" value="ANK"/>
    <property type="match status" value="3"/>
</dbReference>
<dbReference type="Pfam" id="PF12796">
    <property type="entry name" value="Ank_2"/>
    <property type="match status" value="1"/>
</dbReference>
<dbReference type="PANTHER" id="PTHR24180">
    <property type="entry name" value="CYCLIN-DEPENDENT KINASE INHIBITOR 2C-RELATED"/>
    <property type="match status" value="1"/>
</dbReference>
<keyword evidence="2" id="KW-0040">ANK repeat</keyword>
<dbReference type="SUPFAM" id="SSF48403">
    <property type="entry name" value="Ankyrin repeat"/>
    <property type="match status" value="1"/>
</dbReference>
<proteinExistence type="predicted"/>
<protein>
    <submittedName>
        <fullName evidence="3">Uncharacterized protein</fullName>
    </submittedName>
</protein>
<evidence type="ECO:0000256" key="1">
    <source>
        <dbReference type="ARBA" id="ARBA00022737"/>
    </source>
</evidence>
<dbReference type="InterPro" id="IPR051637">
    <property type="entry name" value="Ank_repeat_dom-contain_49"/>
</dbReference>
<dbReference type="Gene3D" id="1.25.40.20">
    <property type="entry name" value="Ankyrin repeat-containing domain"/>
    <property type="match status" value="1"/>
</dbReference>
<reference evidence="3" key="2">
    <citation type="journal article" date="2014" name="ISME J.">
        <title>Microbial stratification in low pH oxic and suboxic macroscopic growths along an acid mine drainage.</title>
        <authorList>
            <person name="Mendez-Garcia C."/>
            <person name="Mesa V."/>
            <person name="Sprenger R.R."/>
            <person name="Richter M."/>
            <person name="Diez M.S."/>
            <person name="Solano J."/>
            <person name="Bargiela R."/>
            <person name="Golyshina O.V."/>
            <person name="Manteca A."/>
            <person name="Ramos J.L."/>
            <person name="Gallego J.R."/>
            <person name="Llorente I."/>
            <person name="Martins Dos Santos V.A."/>
            <person name="Jensen O.N."/>
            <person name="Pelaez A.I."/>
            <person name="Sanchez J."/>
            <person name="Ferrer M."/>
        </authorList>
    </citation>
    <scope>NUCLEOTIDE SEQUENCE</scope>
</reference>
<dbReference type="PANTHER" id="PTHR24180:SF45">
    <property type="entry name" value="POLY [ADP-RIBOSE] POLYMERASE TANKYRASE"/>
    <property type="match status" value="1"/>
</dbReference>
<dbReference type="InterPro" id="IPR002110">
    <property type="entry name" value="Ankyrin_rpt"/>
</dbReference>
<evidence type="ECO:0000256" key="2">
    <source>
        <dbReference type="ARBA" id="ARBA00023043"/>
    </source>
</evidence>